<keyword evidence="7" id="KW-1133">Transmembrane helix</keyword>
<dbReference type="Pfam" id="PF12801">
    <property type="entry name" value="Fer4_5"/>
    <property type="match status" value="1"/>
</dbReference>
<evidence type="ECO:0000256" key="6">
    <source>
        <dbReference type="ARBA" id="ARBA00023136"/>
    </source>
</evidence>
<dbReference type="InterPro" id="IPR052378">
    <property type="entry name" value="NosR_regulator"/>
</dbReference>
<evidence type="ECO:0000313" key="9">
    <source>
        <dbReference type="EMBL" id="AFQ43569.1"/>
    </source>
</evidence>
<dbReference type="GO" id="GO:0046872">
    <property type="term" value="F:metal ion binding"/>
    <property type="evidence" value="ECO:0007669"/>
    <property type="project" value="UniProtKB-KW"/>
</dbReference>
<dbReference type="OrthoDB" id="9806398at2"/>
<evidence type="ECO:0000256" key="2">
    <source>
        <dbReference type="ARBA" id="ARBA00022475"/>
    </source>
</evidence>
<keyword evidence="10" id="KW-1185">Reference proteome</keyword>
<feature type="transmembrane region" description="Helical" evidence="7">
    <location>
        <begin position="75"/>
        <end position="93"/>
    </location>
</feature>
<evidence type="ECO:0000256" key="1">
    <source>
        <dbReference type="ARBA" id="ARBA00004236"/>
    </source>
</evidence>
<dbReference type="GO" id="GO:0005886">
    <property type="term" value="C:plasma membrane"/>
    <property type="evidence" value="ECO:0007669"/>
    <property type="project" value="UniProtKB-SubCell"/>
</dbReference>
<keyword evidence="4" id="KW-0408">Iron</keyword>
<keyword evidence="2" id="KW-1003">Cell membrane</keyword>
<dbReference type="KEGG" id="dmi:Desmer_1589"/>
<keyword evidence="7" id="KW-0812">Transmembrane</keyword>
<dbReference type="InterPro" id="IPR017896">
    <property type="entry name" value="4Fe4S_Fe-S-bd"/>
</dbReference>
<evidence type="ECO:0000256" key="3">
    <source>
        <dbReference type="ARBA" id="ARBA00022723"/>
    </source>
</evidence>
<feature type="domain" description="4Fe-4S ferredoxin-type" evidence="8">
    <location>
        <begin position="222"/>
        <end position="251"/>
    </location>
</feature>
<dbReference type="SUPFAM" id="SSF54862">
    <property type="entry name" value="4Fe-4S ferredoxins"/>
    <property type="match status" value="1"/>
</dbReference>
<dbReference type="AlphaFoldDB" id="J7ITS8"/>
<dbReference type="PROSITE" id="PS00198">
    <property type="entry name" value="4FE4S_FER_1"/>
    <property type="match status" value="2"/>
</dbReference>
<dbReference type="Proteomes" id="UP000005262">
    <property type="component" value="Chromosome"/>
</dbReference>
<feature type="domain" description="4Fe-4S ferredoxin-type" evidence="8">
    <location>
        <begin position="253"/>
        <end position="279"/>
    </location>
</feature>
<dbReference type="HOGENOM" id="CLU_033147_0_0_9"/>
<evidence type="ECO:0000256" key="4">
    <source>
        <dbReference type="ARBA" id="ARBA00023004"/>
    </source>
</evidence>
<dbReference type="PANTHER" id="PTHR30224:SF4">
    <property type="entry name" value="ELECTRON TRANSPORT PROTEIN YCCM-RELATED"/>
    <property type="match status" value="1"/>
</dbReference>
<reference evidence="9 10" key="1">
    <citation type="journal article" date="2012" name="J. Bacteriol.">
        <title>Complete genome sequences of Desulfosporosinus orientis DSM765T, Desulfosporosinus youngiae DSM17734T, Desulfosporosinus meridiei DSM13257T, and Desulfosporosinus acidiphilus DSM22704T.</title>
        <authorList>
            <person name="Pester M."/>
            <person name="Brambilla E."/>
            <person name="Alazard D."/>
            <person name="Rattei T."/>
            <person name="Weinmaier T."/>
            <person name="Han J."/>
            <person name="Lucas S."/>
            <person name="Lapidus A."/>
            <person name="Cheng J.F."/>
            <person name="Goodwin L."/>
            <person name="Pitluck S."/>
            <person name="Peters L."/>
            <person name="Ovchinnikova G."/>
            <person name="Teshima H."/>
            <person name="Detter J.C."/>
            <person name="Han C.S."/>
            <person name="Tapia R."/>
            <person name="Land M.L."/>
            <person name="Hauser L."/>
            <person name="Kyrpides N.C."/>
            <person name="Ivanova N.N."/>
            <person name="Pagani I."/>
            <person name="Huntmann M."/>
            <person name="Wei C.L."/>
            <person name="Davenport K.W."/>
            <person name="Daligault H."/>
            <person name="Chain P.S."/>
            <person name="Chen A."/>
            <person name="Mavromatis K."/>
            <person name="Markowitz V."/>
            <person name="Szeto E."/>
            <person name="Mikhailova N."/>
            <person name="Pati A."/>
            <person name="Wagner M."/>
            <person name="Woyke T."/>
            <person name="Ollivier B."/>
            <person name="Klenk H.P."/>
            <person name="Spring S."/>
            <person name="Loy A."/>
        </authorList>
    </citation>
    <scope>NUCLEOTIDE SEQUENCE [LARGE SCALE GENOMIC DNA]</scope>
    <source>
        <strain evidence="10">ATCC BAA-275 / DSM 13257 / NCIMB 13706 / S10</strain>
    </source>
</reference>
<feature type="transmembrane region" description="Helical" evidence="7">
    <location>
        <begin position="138"/>
        <end position="160"/>
    </location>
</feature>
<dbReference type="Pfam" id="PF13237">
    <property type="entry name" value="Fer4_10"/>
    <property type="match status" value="1"/>
</dbReference>
<dbReference type="InterPro" id="IPR017900">
    <property type="entry name" value="4Fe4S_Fe_S_CS"/>
</dbReference>
<keyword evidence="5" id="KW-0411">Iron-sulfur</keyword>
<feature type="transmembrane region" description="Helical" evidence="7">
    <location>
        <begin position="12"/>
        <end position="33"/>
    </location>
</feature>
<dbReference type="PROSITE" id="PS51379">
    <property type="entry name" value="4FE4S_FER_2"/>
    <property type="match status" value="2"/>
</dbReference>
<name>J7ITS8_DESMD</name>
<dbReference type="RefSeq" id="WP_014902488.1">
    <property type="nucleotide sequence ID" value="NC_018515.1"/>
</dbReference>
<dbReference type="PANTHER" id="PTHR30224">
    <property type="entry name" value="ELECTRON TRANSPORT PROTEIN"/>
    <property type="match status" value="1"/>
</dbReference>
<evidence type="ECO:0000256" key="5">
    <source>
        <dbReference type="ARBA" id="ARBA00023014"/>
    </source>
</evidence>
<protein>
    <submittedName>
        <fullName evidence="9">Polyferredoxin</fullName>
    </submittedName>
</protein>
<dbReference type="GO" id="GO:0051536">
    <property type="term" value="F:iron-sulfur cluster binding"/>
    <property type="evidence" value="ECO:0007669"/>
    <property type="project" value="UniProtKB-KW"/>
</dbReference>
<keyword evidence="6 7" id="KW-0472">Membrane</keyword>
<feature type="transmembrane region" description="Helical" evidence="7">
    <location>
        <begin position="180"/>
        <end position="198"/>
    </location>
</feature>
<evidence type="ECO:0000259" key="8">
    <source>
        <dbReference type="PROSITE" id="PS51379"/>
    </source>
</evidence>
<sequence>MKFNIHRNISVRNVVQLLFAVIVLYIGVVFVMFTEQLANNSVLTVSRPAGVEGFLPISALVGLKAWVATGKFDPIHPAGLVIFLAAITLSVLFKRSFCAWICPIGTLSEGLAKIGKQIFGRNFQIPNWLDLCLRSLKYILLSVFLMGILFMMSGHEAISFMYTPYNILADAKMLSFFRNLGIVGMSVIGLVVVLSIFFENFWCRYLCPYGGLLGLFSLLSPFKITRNRESCVHCGKCNASCPNRVLVEKAERVWSPECTGCLNCVQKCPVNDTLKFQAVTGRSFLSLYNLALGVLALWFIIIGLAIVTGHWESKISITVYQELFSTVNSMN</sequence>
<proteinExistence type="predicted"/>
<dbReference type="STRING" id="768704.Desmer_1589"/>
<dbReference type="Gene3D" id="3.30.70.20">
    <property type="match status" value="1"/>
</dbReference>
<evidence type="ECO:0000313" key="10">
    <source>
        <dbReference type="Proteomes" id="UP000005262"/>
    </source>
</evidence>
<comment type="subcellular location">
    <subcellularLocation>
        <location evidence="1">Cell membrane</location>
    </subcellularLocation>
</comment>
<reference evidence="10" key="2">
    <citation type="submission" date="2012-08" db="EMBL/GenBank/DDBJ databases">
        <title>Finished genome of Desulfosporosinus meridiei DSM 13257.</title>
        <authorList>
            <person name="Huntemann M."/>
            <person name="Wei C.-L."/>
            <person name="Han J."/>
            <person name="Detter J.C."/>
            <person name="Han C."/>
            <person name="Davenport K."/>
            <person name="Daligault H."/>
            <person name="Erkkila T."/>
            <person name="Gu W."/>
            <person name="Munk A.C.C."/>
            <person name="Teshima H."/>
            <person name="Xu Y."/>
            <person name="Chain P."/>
            <person name="Tapia R."/>
            <person name="Chen A."/>
            <person name="Krypides N."/>
            <person name="Mavromatis K."/>
            <person name="Markowitz V."/>
            <person name="Szeto E."/>
            <person name="Ivanova N."/>
            <person name="Mikhailova N."/>
            <person name="Ovchinnikova G."/>
            <person name="Pagani I."/>
            <person name="Pati A."/>
            <person name="Goodwin L."/>
            <person name="Peters L."/>
            <person name="Pitluck S."/>
            <person name="Woyke T."/>
            <person name="Pester M."/>
            <person name="Spring S."/>
            <person name="Ollivier B."/>
            <person name="Rattei T."/>
            <person name="Klenk H.-P."/>
            <person name="Wagner M."/>
            <person name="Loy A."/>
        </authorList>
    </citation>
    <scope>NUCLEOTIDE SEQUENCE [LARGE SCALE GENOMIC DNA]</scope>
    <source>
        <strain evidence="10">ATCC BAA-275 / DSM 13257 / NCIMB 13706 / S10</strain>
    </source>
</reference>
<organism evidence="9 10">
    <name type="scientific">Desulfosporosinus meridiei (strain ATCC BAA-275 / DSM 13257 / KCTC 12902 / NCIMB 13706 / S10)</name>
    <dbReference type="NCBI Taxonomy" id="768704"/>
    <lineage>
        <taxon>Bacteria</taxon>
        <taxon>Bacillati</taxon>
        <taxon>Bacillota</taxon>
        <taxon>Clostridia</taxon>
        <taxon>Eubacteriales</taxon>
        <taxon>Desulfitobacteriaceae</taxon>
        <taxon>Desulfosporosinus</taxon>
    </lineage>
</organism>
<evidence type="ECO:0000256" key="7">
    <source>
        <dbReference type="SAM" id="Phobius"/>
    </source>
</evidence>
<keyword evidence="3" id="KW-0479">Metal-binding</keyword>
<gene>
    <name evidence="9" type="ordered locus">Desmer_1589</name>
</gene>
<dbReference type="EMBL" id="CP003629">
    <property type="protein sequence ID" value="AFQ43569.1"/>
    <property type="molecule type" value="Genomic_DNA"/>
</dbReference>
<feature type="transmembrane region" description="Helical" evidence="7">
    <location>
        <begin position="287"/>
        <end position="307"/>
    </location>
</feature>
<dbReference type="eggNOG" id="COG0348">
    <property type="taxonomic scope" value="Bacteria"/>
</dbReference>
<accession>J7ITS8</accession>